<keyword evidence="10" id="KW-1185">Reference proteome</keyword>
<dbReference type="InterPro" id="IPR000223">
    <property type="entry name" value="Pept_S26A_signal_pept_1"/>
</dbReference>
<organism evidence="9 10">
    <name type="scientific">Actinomadura harenae</name>
    <dbReference type="NCBI Taxonomy" id="2483351"/>
    <lineage>
        <taxon>Bacteria</taxon>
        <taxon>Bacillati</taxon>
        <taxon>Actinomycetota</taxon>
        <taxon>Actinomycetes</taxon>
        <taxon>Streptosporangiales</taxon>
        <taxon>Thermomonosporaceae</taxon>
        <taxon>Actinomadura</taxon>
    </lineage>
</organism>
<proteinExistence type="inferred from homology"/>
<evidence type="ECO:0000256" key="2">
    <source>
        <dbReference type="ARBA" id="ARBA00004401"/>
    </source>
</evidence>
<dbReference type="NCBIfam" id="TIGR02227">
    <property type="entry name" value="sigpep_I_bact"/>
    <property type="match status" value="1"/>
</dbReference>
<name>A0A3M2MDS9_9ACTN</name>
<dbReference type="PANTHER" id="PTHR43390">
    <property type="entry name" value="SIGNAL PEPTIDASE I"/>
    <property type="match status" value="1"/>
</dbReference>
<dbReference type="AlphaFoldDB" id="A0A3M2MDS9"/>
<dbReference type="PRINTS" id="PR00727">
    <property type="entry name" value="LEADERPTASE"/>
</dbReference>
<gene>
    <name evidence="9" type="primary">lepB</name>
    <name evidence="9" type="ORF">EBO15_01295</name>
</gene>
<dbReference type="CDD" id="cd06530">
    <property type="entry name" value="S26_SPase_I"/>
    <property type="match status" value="1"/>
</dbReference>
<evidence type="ECO:0000313" key="10">
    <source>
        <dbReference type="Proteomes" id="UP000282674"/>
    </source>
</evidence>
<protein>
    <recommendedName>
        <fullName evidence="4 7">Signal peptidase I</fullName>
        <ecNumber evidence="4 7">3.4.21.89</ecNumber>
    </recommendedName>
</protein>
<evidence type="ECO:0000256" key="3">
    <source>
        <dbReference type="ARBA" id="ARBA00009370"/>
    </source>
</evidence>
<feature type="domain" description="Peptidase S26" evidence="8">
    <location>
        <begin position="2"/>
        <end position="190"/>
    </location>
</feature>
<sequence length="244" mass="26780">MILALVIKTFAVQAFYIPSGSMENTLLVGDRVLVNKIVFHTRDIARGDVIVFKGPPSWQPEVQVSKPSNPFSKAVRWVGTAFGVAPTEKDYIKRVIGIPGDHVKCCDARGRITVNGVPLEESAYIYIDPADHQQDKPSESPFDITLQNGQLWVMGDHRSNSLDSRAHQDGPDNGSIPTKDVIGRAFVKVWPLNRMGTIPIPKTFKQPALKQSKAFVPLPAPDPGPVPAFAAVILPLALGIRFRR</sequence>
<evidence type="ECO:0000256" key="5">
    <source>
        <dbReference type="ARBA" id="ARBA00022801"/>
    </source>
</evidence>
<evidence type="ECO:0000259" key="8">
    <source>
        <dbReference type="Pfam" id="PF10502"/>
    </source>
</evidence>
<dbReference type="InterPro" id="IPR036286">
    <property type="entry name" value="LexA/Signal_pep-like_sf"/>
</dbReference>
<accession>A0A3M2MDS9</accession>
<comment type="catalytic activity">
    <reaction evidence="1 7">
        <text>Cleavage of hydrophobic, N-terminal signal or leader sequences from secreted and periplasmic proteins.</text>
        <dbReference type="EC" id="3.4.21.89"/>
    </reaction>
</comment>
<dbReference type="Proteomes" id="UP000282674">
    <property type="component" value="Unassembled WGS sequence"/>
</dbReference>
<evidence type="ECO:0000256" key="1">
    <source>
        <dbReference type="ARBA" id="ARBA00000677"/>
    </source>
</evidence>
<dbReference type="PANTHER" id="PTHR43390:SF1">
    <property type="entry name" value="CHLOROPLAST PROCESSING PEPTIDASE"/>
    <property type="match status" value="1"/>
</dbReference>
<dbReference type="EMBL" id="RFFG01000002">
    <property type="protein sequence ID" value="RMI47717.1"/>
    <property type="molecule type" value="Genomic_DNA"/>
</dbReference>
<dbReference type="InterPro" id="IPR019533">
    <property type="entry name" value="Peptidase_S26"/>
</dbReference>
<evidence type="ECO:0000256" key="7">
    <source>
        <dbReference type="RuleBase" id="RU362042"/>
    </source>
</evidence>
<dbReference type="Pfam" id="PF10502">
    <property type="entry name" value="Peptidase_S26"/>
    <property type="match status" value="1"/>
</dbReference>
<dbReference type="GO" id="GO:0009003">
    <property type="term" value="F:signal peptidase activity"/>
    <property type="evidence" value="ECO:0007669"/>
    <property type="project" value="UniProtKB-EC"/>
</dbReference>
<dbReference type="GO" id="GO:0005886">
    <property type="term" value="C:plasma membrane"/>
    <property type="evidence" value="ECO:0007669"/>
    <property type="project" value="UniProtKB-SubCell"/>
</dbReference>
<feature type="active site" evidence="6">
    <location>
        <position position="93"/>
    </location>
</feature>
<dbReference type="PROSITE" id="PS00761">
    <property type="entry name" value="SPASE_I_3"/>
    <property type="match status" value="1"/>
</dbReference>
<dbReference type="EC" id="3.4.21.89" evidence="4 7"/>
<dbReference type="GO" id="GO:0006465">
    <property type="term" value="P:signal peptide processing"/>
    <property type="evidence" value="ECO:0007669"/>
    <property type="project" value="InterPro"/>
</dbReference>
<comment type="caution">
    <text evidence="9">The sequence shown here is derived from an EMBL/GenBank/DDBJ whole genome shotgun (WGS) entry which is preliminary data.</text>
</comment>
<evidence type="ECO:0000256" key="4">
    <source>
        <dbReference type="ARBA" id="ARBA00013208"/>
    </source>
</evidence>
<keyword evidence="7" id="KW-0645">Protease</keyword>
<evidence type="ECO:0000256" key="6">
    <source>
        <dbReference type="PIRSR" id="PIRSR600223-1"/>
    </source>
</evidence>
<dbReference type="InterPro" id="IPR019758">
    <property type="entry name" value="Pept_S26A_signal_pept_1_CS"/>
</dbReference>
<evidence type="ECO:0000313" key="9">
    <source>
        <dbReference type="EMBL" id="RMI47717.1"/>
    </source>
</evidence>
<dbReference type="Gene3D" id="2.10.109.10">
    <property type="entry name" value="Umud Fragment, subunit A"/>
    <property type="match status" value="1"/>
</dbReference>
<dbReference type="SUPFAM" id="SSF51306">
    <property type="entry name" value="LexA/Signal peptidase"/>
    <property type="match status" value="1"/>
</dbReference>
<keyword evidence="5 7" id="KW-0378">Hydrolase</keyword>
<feature type="active site" evidence="6">
    <location>
        <position position="21"/>
    </location>
</feature>
<comment type="subcellular location">
    <subcellularLocation>
        <location evidence="2">Cell membrane</location>
        <topology evidence="2">Single-pass type II membrane protein</topology>
    </subcellularLocation>
    <subcellularLocation>
        <location evidence="7">Membrane</location>
        <topology evidence="7">Single-pass type II membrane protein</topology>
    </subcellularLocation>
</comment>
<reference evidence="9 10" key="1">
    <citation type="submission" date="2018-10" db="EMBL/GenBank/DDBJ databases">
        <title>Isolation from soil.</title>
        <authorList>
            <person name="Hu J."/>
        </authorList>
    </citation>
    <scope>NUCLEOTIDE SEQUENCE [LARGE SCALE GENOMIC DNA]</scope>
    <source>
        <strain evidence="9 10">NEAU-Ht49</strain>
    </source>
</reference>
<dbReference type="OrthoDB" id="9815782at2"/>
<dbReference type="GO" id="GO:0004252">
    <property type="term" value="F:serine-type endopeptidase activity"/>
    <property type="evidence" value="ECO:0007669"/>
    <property type="project" value="InterPro"/>
</dbReference>
<comment type="similarity">
    <text evidence="3 7">Belongs to the peptidase S26 family.</text>
</comment>